<dbReference type="OrthoDB" id="826549at2759"/>
<dbReference type="PANTHER" id="PTHR35630">
    <property type="entry name" value="LEGUMINOSIN GROUP486 SECRETED PEPTIDE"/>
    <property type="match status" value="1"/>
</dbReference>
<gene>
    <name evidence="1" type="ORF">STAS_08886</name>
</gene>
<dbReference type="Proteomes" id="UP000325081">
    <property type="component" value="Unassembled WGS sequence"/>
</dbReference>
<name>A0A5A7PJH2_STRAF</name>
<sequence length="307" mass="33509">MFLATAAYLFASSAASSPTTIHFTNEVAAAISDTINLRVKAGSFEGSATLSRGQNYEIKVEEVNSVYYAFAIYGLTISDFHAYEPTSDKGQANIYWKADDWGISISYDNIITAAYLSASTVASSPTTIHFTNAVASVHSDPINLRVKAGSFDGSATLSRGQNYEIKVEEVNSVYYAFSIYDLAISYFQAYVPTSDKTWANIYWKADDWGFSVSYDNITFKNVAPWDSEDGHRFVAGNRATAVFAPPPVTLPLPSHVLPDAAVASHQMPPPPSSINPPPAAIKAPVEQRKKLRRTQTIHLLRLPPAHA</sequence>
<dbReference type="PANTHER" id="PTHR35630:SF1">
    <property type="entry name" value="LEGUMINOSIN GROUP486 SECRETED PEPTIDE"/>
    <property type="match status" value="1"/>
</dbReference>
<reference evidence="2" key="1">
    <citation type="journal article" date="2019" name="Curr. Biol.">
        <title>Genome Sequence of Striga asiatica Provides Insight into the Evolution of Plant Parasitism.</title>
        <authorList>
            <person name="Yoshida S."/>
            <person name="Kim S."/>
            <person name="Wafula E.K."/>
            <person name="Tanskanen J."/>
            <person name="Kim Y.M."/>
            <person name="Honaas L."/>
            <person name="Yang Z."/>
            <person name="Spallek T."/>
            <person name="Conn C.E."/>
            <person name="Ichihashi Y."/>
            <person name="Cheong K."/>
            <person name="Cui S."/>
            <person name="Der J.P."/>
            <person name="Gundlach H."/>
            <person name="Jiao Y."/>
            <person name="Hori C."/>
            <person name="Ishida J.K."/>
            <person name="Kasahara H."/>
            <person name="Kiba T."/>
            <person name="Kim M.S."/>
            <person name="Koo N."/>
            <person name="Laohavisit A."/>
            <person name="Lee Y.H."/>
            <person name="Lumba S."/>
            <person name="McCourt P."/>
            <person name="Mortimer J.C."/>
            <person name="Mutuku J.M."/>
            <person name="Nomura T."/>
            <person name="Sasaki-Sekimoto Y."/>
            <person name="Seto Y."/>
            <person name="Wang Y."/>
            <person name="Wakatake T."/>
            <person name="Sakakibara H."/>
            <person name="Demura T."/>
            <person name="Yamaguchi S."/>
            <person name="Yoneyama K."/>
            <person name="Manabe R.I."/>
            <person name="Nelson D.C."/>
            <person name="Schulman A.H."/>
            <person name="Timko M.P."/>
            <person name="dePamphilis C.W."/>
            <person name="Choi D."/>
            <person name="Shirasu K."/>
        </authorList>
    </citation>
    <scope>NUCLEOTIDE SEQUENCE [LARGE SCALE GENOMIC DNA]</scope>
    <source>
        <strain evidence="2">cv. UVA1</strain>
    </source>
</reference>
<comment type="caution">
    <text evidence="1">The sequence shown here is derived from an EMBL/GenBank/DDBJ whole genome shotgun (WGS) entry which is preliminary data.</text>
</comment>
<organism evidence="1 2">
    <name type="scientific">Striga asiatica</name>
    <name type="common">Asiatic witchweed</name>
    <name type="synonym">Buchnera asiatica</name>
    <dbReference type="NCBI Taxonomy" id="4170"/>
    <lineage>
        <taxon>Eukaryota</taxon>
        <taxon>Viridiplantae</taxon>
        <taxon>Streptophyta</taxon>
        <taxon>Embryophyta</taxon>
        <taxon>Tracheophyta</taxon>
        <taxon>Spermatophyta</taxon>
        <taxon>Magnoliopsida</taxon>
        <taxon>eudicotyledons</taxon>
        <taxon>Gunneridae</taxon>
        <taxon>Pentapetalae</taxon>
        <taxon>asterids</taxon>
        <taxon>lamiids</taxon>
        <taxon>Lamiales</taxon>
        <taxon>Orobanchaceae</taxon>
        <taxon>Buchnereae</taxon>
        <taxon>Striga</taxon>
    </lineage>
</organism>
<accession>A0A5A7PJH2</accession>
<dbReference type="EMBL" id="BKCP01004628">
    <property type="protein sequence ID" value="GER32791.1"/>
    <property type="molecule type" value="Genomic_DNA"/>
</dbReference>
<dbReference type="AlphaFoldDB" id="A0A5A7PJH2"/>
<proteinExistence type="predicted"/>
<evidence type="ECO:0000313" key="2">
    <source>
        <dbReference type="Proteomes" id="UP000325081"/>
    </source>
</evidence>
<evidence type="ECO:0000313" key="1">
    <source>
        <dbReference type="EMBL" id="GER32791.1"/>
    </source>
</evidence>
<protein>
    <submittedName>
        <fullName evidence="1">tRNA(Ile)-lysidine synthase</fullName>
    </submittedName>
</protein>
<keyword evidence="2" id="KW-1185">Reference proteome</keyword>